<dbReference type="GO" id="GO:0003676">
    <property type="term" value="F:nucleic acid binding"/>
    <property type="evidence" value="ECO:0007669"/>
    <property type="project" value="InterPro"/>
</dbReference>
<dbReference type="InterPro" id="IPR036397">
    <property type="entry name" value="RNaseH_sf"/>
</dbReference>
<keyword evidence="3" id="KW-1185">Reference proteome</keyword>
<evidence type="ECO:0000313" key="2">
    <source>
        <dbReference type="EMBL" id="ATZ16841.1"/>
    </source>
</evidence>
<reference evidence="2 3" key="1">
    <citation type="submission" date="2017-11" db="EMBL/GenBank/DDBJ databases">
        <title>Genome sequence of Entomoplasma luminosum PIMN-1 (ATCC 49195).</title>
        <authorList>
            <person name="Lo W.-S."/>
            <person name="Gasparich G.E."/>
            <person name="Kuo C.-H."/>
        </authorList>
    </citation>
    <scope>NUCLEOTIDE SEQUENCE [LARGE SCALE GENOMIC DNA]</scope>
    <source>
        <strain evidence="2 3">PIMN-1</strain>
    </source>
</reference>
<protein>
    <recommendedName>
        <fullName evidence="4">Transposase</fullName>
    </recommendedName>
</protein>
<dbReference type="KEGG" id="elj:ELUMI_v1c01130"/>
<accession>A0A2K8NVS1</accession>
<dbReference type="SUPFAM" id="SSF53098">
    <property type="entry name" value="Ribonuclease H-like"/>
    <property type="match status" value="1"/>
</dbReference>
<evidence type="ECO:0008006" key="4">
    <source>
        <dbReference type="Google" id="ProtNLM"/>
    </source>
</evidence>
<dbReference type="Gene3D" id="3.30.420.10">
    <property type="entry name" value="Ribonuclease H-like superfamily/Ribonuclease H"/>
    <property type="match status" value="1"/>
</dbReference>
<dbReference type="EMBL" id="CP024963">
    <property type="protein sequence ID" value="ATZ16841.1"/>
    <property type="molecule type" value="Genomic_DNA"/>
</dbReference>
<dbReference type="AlphaFoldDB" id="A0A2K8NVS1"/>
<dbReference type="OrthoDB" id="391330at2"/>
<organism evidence="2 3">
    <name type="scientific">Williamsoniiplasma luminosum</name>
    <dbReference type="NCBI Taxonomy" id="214888"/>
    <lineage>
        <taxon>Bacteria</taxon>
        <taxon>Bacillati</taxon>
        <taxon>Mycoplasmatota</taxon>
        <taxon>Mollicutes</taxon>
        <taxon>Entomoplasmatales</taxon>
        <taxon>Williamsoniiplasma</taxon>
    </lineage>
</organism>
<dbReference type="Proteomes" id="UP000232063">
    <property type="component" value="Chromosome"/>
</dbReference>
<dbReference type="SUPFAM" id="SSF46689">
    <property type="entry name" value="Homeodomain-like"/>
    <property type="match status" value="1"/>
</dbReference>
<sequence>MKYKHYDRDLKIKVVQEYLNGAHPKKLALKYNLKSGAQLVYNWKKSIDNNYNIGRNPMDCEVMKMAKKLKKEFKNPELKKLEKENNVLRKKLAEAEEVALLANAKYEILEKSMPSCTSQQILIMLMKDKKANLAIIKTKIYKHFVFSTIYEFSFKFEISIHKMRHYFHVSKAGYHKWVNRNSLISSVKIGDSLQNDLVLQKYKSKVDPRAQDLIQACFDAYKGLATGSKTVNQWIIANFQTHISVKVIAKIRKENKLEMPSAERKKKNYAGINRNKKYRKDDLVRDNFQLENVVGIDGTEFKIFINNKLVKQNCMIAYDWSNSRIVGHHFNPTENSNSALKILDMIEKYAKKNNQKMIVQSDEGTAFVNKNVFNFVHKKRHQITHSMSDAGFKHNAPTESLNGWVKSKFFLRFGNIYDSVEHFLSTFTEFVKMWNA</sequence>
<feature type="coiled-coil region" evidence="1">
    <location>
        <begin position="78"/>
        <end position="112"/>
    </location>
</feature>
<dbReference type="InterPro" id="IPR009057">
    <property type="entry name" value="Homeodomain-like_sf"/>
</dbReference>
<gene>
    <name evidence="2" type="ORF">ELUMI_v1c01130</name>
</gene>
<evidence type="ECO:0000256" key="1">
    <source>
        <dbReference type="SAM" id="Coils"/>
    </source>
</evidence>
<keyword evidence="1" id="KW-0175">Coiled coil</keyword>
<dbReference type="RefSeq" id="WP_025734418.1">
    <property type="nucleotide sequence ID" value="NZ_CP024963.1"/>
</dbReference>
<dbReference type="InterPro" id="IPR012337">
    <property type="entry name" value="RNaseH-like_sf"/>
</dbReference>
<name>A0A2K8NVS1_9MOLU</name>
<proteinExistence type="predicted"/>
<evidence type="ECO:0000313" key="3">
    <source>
        <dbReference type="Proteomes" id="UP000232063"/>
    </source>
</evidence>